<dbReference type="EMBL" id="CP053564">
    <property type="protein sequence ID" value="QJY48949.1"/>
    <property type="molecule type" value="Genomic_DNA"/>
</dbReference>
<name>A0A6M6JRC7_9PSEU</name>
<evidence type="ECO:0000313" key="1">
    <source>
        <dbReference type="EMBL" id="QJY48949.1"/>
    </source>
</evidence>
<dbReference type="PANTHER" id="PTHR39332">
    <property type="entry name" value="BLL4707 PROTEIN"/>
    <property type="match status" value="1"/>
</dbReference>
<reference evidence="1 2" key="1">
    <citation type="submission" date="2020-05" db="EMBL/GenBank/DDBJ databases">
        <authorList>
            <person name="Mo P."/>
        </authorList>
    </citation>
    <scope>NUCLEOTIDE SEQUENCE [LARGE SCALE GENOMIC DNA]</scope>
    <source>
        <strain evidence="1 2">Gen01</strain>
    </source>
</reference>
<protein>
    <submittedName>
        <fullName evidence="1">SRPBCC family protein</fullName>
    </submittedName>
</protein>
<proteinExistence type="predicted"/>
<dbReference type="KEGG" id="pbro:HOP40_26825"/>
<dbReference type="PANTHER" id="PTHR39332:SF7">
    <property type="entry name" value="SRPBCC FAMILY PROTEIN"/>
    <property type="match status" value="1"/>
</dbReference>
<sequence length="135" mass="14483">MNVRESIVVPASPDAVWRVGGDVGNIADWVPAIEKSHLEGDVRHATFAGGGGDAQERIVERDDAARAYVYEYLSGPLALAHYRSRFAVQEHADGSEVVWTADFAAESPDEEPGLAEAISGIYASALTELKARLTT</sequence>
<keyword evidence="2" id="KW-1185">Reference proteome</keyword>
<dbReference type="Proteomes" id="UP000505377">
    <property type="component" value="Chromosome"/>
</dbReference>
<dbReference type="SUPFAM" id="SSF55961">
    <property type="entry name" value="Bet v1-like"/>
    <property type="match status" value="1"/>
</dbReference>
<dbReference type="InterPro" id="IPR019587">
    <property type="entry name" value="Polyketide_cyclase/dehydratase"/>
</dbReference>
<dbReference type="Gene3D" id="3.30.530.20">
    <property type="match status" value="1"/>
</dbReference>
<dbReference type="Pfam" id="PF10604">
    <property type="entry name" value="Polyketide_cyc2"/>
    <property type="match status" value="1"/>
</dbReference>
<organism evidence="1 2">
    <name type="scientific">Pseudonocardia broussonetiae</name>
    <dbReference type="NCBI Taxonomy" id="2736640"/>
    <lineage>
        <taxon>Bacteria</taxon>
        <taxon>Bacillati</taxon>
        <taxon>Actinomycetota</taxon>
        <taxon>Actinomycetes</taxon>
        <taxon>Pseudonocardiales</taxon>
        <taxon>Pseudonocardiaceae</taxon>
        <taxon>Pseudonocardia</taxon>
    </lineage>
</organism>
<accession>A0A6M6JRC7</accession>
<dbReference type="InterPro" id="IPR023393">
    <property type="entry name" value="START-like_dom_sf"/>
</dbReference>
<evidence type="ECO:0000313" key="2">
    <source>
        <dbReference type="Proteomes" id="UP000505377"/>
    </source>
</evidence>
<dbReference type="AlphaFoldDB" id="A0A6M6JRC7"/>
<gene>
    <name evidence="1" type="ORF">HOP40_26825</name>
</gene>
<dbReference type="RefSeq" id="WP_172163594.1">
    <property type="nucleotide sequence ID" value="NZ_CP053564.1"/>
</dbReference>
<dbReference type="CDD" id="cd07821">
    <property type="entry name" value="PYR_PYL_RCAR_like"/>
    <property type="match status" value="1"/>
</dbReference>